<name>A0A819NDA3_9BILA</name>
<keyword evidence="2" id="KW-0507">mRNA processing</keyword>
<evidence type="ECO:0000256" key="2">
    <source>
        <dbReference type="ARBA" id="ARBA00022664"/>
    </source>
</evidence>
<evidence type="ECO:0000313" key="6">
    <source>
        <dbReference type="EMBL" id="CAF1124176.1"/>
    </source>
</evidence>
<dbReference type="AlphaFoldDB" id="A0A819NDA3"/>
<gene>
    <name evidence="7" type="ORF">JBS370_LOCUS26056</name>
    <name evidence="6" type="ORF">ZHD862_LOCUS18794</name>
</gene>
<feature type="domain" description="MI" evidence="5">
    <location>
        <begin position="1"/>
        <end position="115"/>
    </location>
</feature>
<evidence type="ECO:0000256" key="3">
    <source>
        <dbReference type="ARBA" id="ARBA00023187"/>
    </source>
</evidence>
<accession>A0A819NDA3</accession>
<dbReference type="EMBL" id="CAJNOT010000993">
    <property type="protein sequence ID" value="CAF1124176.1"/>
    <property type="molecule type" value="Genomic_DNA"/>
</dbReference>
<dbReference type="GO" id="GO:0000398">
    <property type="term" value="P:mRNA splicing, via spliceosome"/>
    <property type="evidence" value="ECO:0007669"/>
    <property type="project" value="TreeGrafter"/>
</dbReference>
<dbReference type="GO" id="GO:0071013">
    <property type="term" value="C:catalytic step 2 spliceosome"/>
    <property type="evidence" value="ECO:0007669"/>
    <property type="project" value="TreeGrafter"/>
</dbReference>
<dbReference type="InterPro" id="IPR050781">
    <property type="entry name" value="CWC22_splicing_factor"/>
</dbReference>
<comment type="caution">
    <text evidence="7">The sequence shown here is derived from an EMBL/GenBank/DDBJ whole genome shotgun (WGS) entry which is preliminary data.</text>
</comment>
<keyword evidence="4" id="KW-0539">Nucleus</keyword>
<reference evidence="7" key="1">
    <citation type="submission" date="2021-02" db="EMBL/GenBank/DDBJ databases">
        <authorList>
            <person name="Nowell W R."/>
        </authorList>
    </citation>
    <scope>NUCLEOTIDE SEQUENCE</scope>
</reference>
<dbReference type="GO" id="GO:0003723">
    <property type="term" value="F:RNA binding"/>
    <property type="evidence" value="ECO:0007669"/>
    <property type="project" value="TreeGrafter"/>
</dbReference>
<evidence type="ECO:0000256" key="4">
    <source>
        <dbReference type="ARBA" id="ARBA00023242"/>
    </source>
</evidence>
<dbReference type="Pfam" id="PF02847">
    <property type="entry name" value="MA3"/>
    <property type="match status" value="1"/>
</dbReference>
<evidence type="ECO:0000313" key="7">
    <source>
        <dbReference type="EMBL" id="CAF3997038.1"/>
    </source>
</evidence>
<dbReference type="PANTHER" id="PTHR18034:SF3">
    <property type="entry name" value="PRE-MRNA-SPLICING FACTOR CWC22 HOMOLOG"/>
    <property type="match status" value="1"/>
</dbReference>
<sequence>MIHLGKTISTNTDPEQCAFILLQMDLNPQQEMELCQMIMDICVQRRTYEAFFGLLSQALCVLKKEYVQYFEKVIQVQYKTGHGLENVKLRSAAKLFTHLLVTNTMSWAALDHIPIAKEDKTSASGKFFKMLLSEVIQHLSEQHEIIL</sequence>
<organism evidence="7 8">
    <name type="scientific">Rotaria sordida</name>
    <dbReference type="NCBI Taxonomy" id="392033"/>
    <lineage>
        <taxon>Eukaryota</taxon>
        <taxon>Metazoa</taxon>
        <taxon>Spiralia</taxon>
        <taxon>Gnathifera</taxon>
        <taxon>Rotifera</taxon>
        <taxon>Eurotatoria</taxon>
        <taxon>Bdelloidea</taxon>
        <taxon>Philodinida</taxon>
        <taxon>Philodinidae</taxon>
        <taxon>Rotaria</taxon>
    </lineage>
</organism>
<keyword evidence="3" id="KW-0508">mRNA splicing</keyword>
<dbReference type="InterPro" id="IPR003891">
    <property type="entry name" value="Initiation_fac_eIF4g_MI"/>
</dbReference>
<dbReference type="Proteomes" id="UP000663864">
    <property type="component" value="Unassembled WGS sequence"/>
</dbReference>
<dbReference type="PROSITE" id="PS51366">
    <property type="entry name" value="MI"/>
    <property type="match status" value="1"/>
</dbReference>
<comment type="subcellular location">
    <subcellularLocation>
        <location evidence="1">Nucleus</location>
    </subcellularLocation>
</comment>
<proteinExistence type="predicted"/>
<evidence type="ECO:0000256" key="1">
    <source>
        <dbReference type="ARBA" id="ARBA00004123"/>
    </source>
</evidence>
<evidence type="ECO:0000259" key="5">
    <source>
        <dbReference type="PROSITE" id="PS51366"/>
    </source>
</evidence>
<dbReference type="Proteomes" id="UP000663836">
    <property type="component" value="Unassembled WGS sequence"/>
</dbReference>
<evidence type="ECO:0000313" key="8">
    <source>
        <dbReference type="Proteomes" id="UP000663836"/>
    </source>
</evidence>
<protein>
    <recommendedName>
        <fullName evidence="5">MI domain-containing protein</fullName>
    </recommendedName>
</protein>
<dbReference type="EMBL" id="CAJOBD010004500">
    <property type="protein sequence ID" value="CAF3997038.1"/>
    <property type="molecule type" value="Genomic_DNA"/>
</dbReference>
<dbReference type="PANTHER" id="PTHR18034">
    <property type="entry name" value="CELL CYCLE CONTROL PROTEIN CWF22-RELATED"/>
    <property type="match status" value="1"/>
</dbReference>